<evidence type="ECO:0000313" key="2">
    <source>
        <dbReference type="Proteomes" id="UP001057402"/>
    </source>
</evidence>
<organism evidence="1 2">
    <name type="scientific">Melastoma candidum</name>
    <dbReference type="NCBI Taxonomy" id="119954"/>
    <lineage>
        <taxon>Eukaryota</taxon>
        <taxon>Viridiplantae</taxon>
        <taxon>Streptophyta</taxon>
        <taxon>Embryophyta</taxon>
        <taxon>Tracheophyta</taxon>
        <taxon>Spermatophyta</taxon>
        <taxon>Magnoliopsida</taxon>
        <taxon>eudicotyledons</taxon>
        <taxon>Gunneridae</taxon>
        <taxon>Pentapetalae</taxon>
        <taxon>rosids</taxon>
        <taxon>malvids</taxon>
        <taxon>Myrtales</taxon>
        <taxon>Melastomataceae</taxon>
        <taxon>Melastomatoideae</taxon>
        <taxon>Melastomateae</taxon>
        <taxon>Melastoma</taxon>
    </lineage>
</organism>
<dbReference type="EMBL" id="CM042889">
    <property type="protein sequence ID" value="KAI4319188.1"/>
    <property type="molecule type" value="Genomic_DNA"/>
</dbReference>
<gene>
    <name evidence="1" type="ORF">MLD38_032818</name>
</gene>
<comment type="caution">
    <text evidence="1">The sequence shown here is derived from an EMBL/GenBank/DDBJ whole genome shotgun (WGS) entry which is preliminary data.</text>
</comment>
<reference evidence="2" key="1">
    <citation type="journal article" date="2023" name="Front. Plant Sci.">
        <title>Chromosomal-level genome assembly of Melastoma candidum provides insights into trichome evolution.</title>
        <authorList>
            <person name="Zhong Y."/>
            <person name="Wu W."/>
            <person name="Sun C."/>
            <person name="Zou P."/>
            <person name="Liu Y."/>
            <person name="Dai S."/>
            <person name="Zhou R."/>
        </authorList>
    </citation>
    <scope>NUCLEOTIDE SEQUENCE [LARGE SCALE GENOMIC DNA]</scope>
</reference>
<keyword evidence="2" id="KW-1185">Reference proteome</keyword>
<name>A0ACB9M5D4_9MYRT</name>
<evidence type="ECO:0000313" key="1">
    <source>
        <dbReference type="EMBL" id="KAI4319188.1"/>
    </source>
</evidence>
<sequence>MAEDQEKKFHSIMDKLFHSPPSRGVKRPNQGNQLVALADPKSGGSDEAQLSQQPRSSVCRPWDRGDLMRRLSTFKSMTWFAKPKAVDAVNCARRGWINVDMDIVACEICGARILFSTPSAWSREQVEKAALVFSLKLDNGHKLHCPWIDNACDESLARFPPTPVPVLVDGFKQRSSALVHLRALPIISSAAVSLMTTPQLGQFLQLNLELEMENSSMPLAAGMEPSNNLYDEALKLISLCGWEPRALPYMVIGKNANVQSPSHSATDSDQEIVMIDPSNIVQASKKNENMRNSSDLLSDPRSVVLDCKLCGASVGLWAFSTISRPLETFRLVGFTELDDGKNSPSGTLLCGNSGDERNVVFGGSSSHPTSEKAVSHLNLSIAGGPLPTNQNFKATISLPVIGRSIRARLSSDSNYRNSLGITDGDSWFKSMALPSEGTENTEDASGSSTKNQPSLTKPVGWSACDDANCNLREGIEISGAGTFVGESSNGPAESNVLVVRSNDLVNQHADEDVIISFDDASEGVTVSFDDNSQIDAVEASDPRKEQMGLEIVPVSTVGVSVATNRDSGGGKCLEIQEASALQKEALEDVGTDLRNQLSVEQSPPPGSNSRLMSEDGVMHFDPVRQHRPFCLWITSDGGGIPGWQQTLSALLHQKEGSDSTPVRSLSASIVKVDDPVNSVRRLFTSKRRKSTVGPS</sequence>
<protein>
    <submittedName>
        <fullName evidence="1">Uncharacterized protein</fullName>
    </submittedName>
</protein>
<dbReference type="Proteomes" id="UP001057402">
    <property type="component" value="Chromosome 10"/>
</dbReference>
<accession>A0ACB9M5D4</accession>
<proteinExistence type="predicted"/>